<reference evidence="6 9" key="2">
    <citation type="submission" date="2016-10" db="EMBL/GenBank/DDBJ databases">
        <authorList>
            <person name="de Groot N.N."/>
        </authorList>
    </citation>
    <scope>NUCLEOTIDE SEQUENCE [LARGE SCALE GENOMIC DNA]</scope>
    <source>
        <strain evidence="6 9">Sb05</strain>
    </source>
</reference>
<protein>
    <submittedName>
        <fullName evidence="6">Phage integrase family protein</fullName>
    </submittedName>
</protein>
<dbReference type="OrthoDB" id="283809at2"/>
<dbReference type="Proteomes" id="UP000182107">
    <property type="component" value="Unassembled WGS sequence"/>
</dbReference>
<keyword evidence="2" id="KW-0229">DNA integration</keyword>
<feature type="domain" description="Tyr recombinase" evidence="5">
    <location>
        <begin position="191"/>
        <end position="400"/>
    </location>
</feature>
<dbReference type="EMBL" id="FNMW01000002">
    <property type="protein sequence ID" value="SDX00120.1"/>
    <property type="molecule type" value="Genomic_DNA"/>
</dbReference>
<evidence type="ECO:0000256" key="2">
    <source>
        <dbReference type="ARBA" id="ARBA00022908"/>
    </source>
</evidence>
<dbReference type="InterPro" id="IPR002104">
    <property type="entry name" value="Integrase_catalytic"/>
</dbReference>
<accession>A0A1H1AVN6</accession>
<dbReference type="Proteomes" id="UP000182870">
    <property type="component" value="Unassembled WGS sequence"/>
</dbReference>
<gene>
    <name evidence="6" type="ORF">SAMN05216392_1710</name>
    <name evidence="7" type="ORF">SAMN05216415_1638</name>
</gene>
<evidence type="ECO:0000256" key="3">
    <source>
        <dbReference type="ARBA" id="ARBA00023125"/>
    </source>
</evidence>
<dbReference type="InterPro" id="IPR050808">
    <property type="entry name" value="Phage_Integrase"/>
</dbReference>
<dbReference type="InterPro" id="IPR010998">
    <property type="entry name" value="Integrase_recombinase_N"/>
</dbReference>
<organism evidence="6 9">
    <name type="scientific">Streptococcus equinus</name>
    <name type="common">Streptococcus bovis</name>
    <dbReference type="NCBI Taxonomy" id="1335"/>
    <lineage>
        <taxon>Bacteria</taxon>
        <taxon>Bacillati</taxon>
        <taxon>Bacillota</taxon>
        <taxon>Bacilli</taxon>
        <taxon>Lactobacillales</taxon>
        <taxon>Streptococcaceae</taxon>
        <taxon>Streptococcus</taxon>
    </lineage>
</organism>
<proteinExistence type="inferred from homology"/>
<evidence type="ECO:0000256" key="4">
    <source>
        <dbReference type="ARBA" id="ARBA00023172"/>
    </source>
</evidence>
<name>A0A1H1AVN6_STREI</name>
<keyword evidence="4" id="KW-0233">DNA recombination</keyword>
<dbReference type="Gene3D" id="1.10.150.130">
    <property type="match status" value="1"/>
</dbReference>
<evidence type="ECO:0000313" key="9">
    <source>
        <dbReference type="Proteomes" id="UP000182870"/>
    </source>
</evidence>
<dbReference type="PANTHER" id="PTHR30629">
    <property type="entry name" value="PROPHAGE INTEGRASE"/>
    <property type="match status" value="1"/>
</dbReference>
<dbReference type="RefSeq" id="WP_074561249.1">
    <property type="nucleotide sequence ID" value="NZ_FNJY01000002.1"/>
</dbReference>
<comment type="similarity">
    <text evidence="1">Belongs to the 'phage' integrase family.</text>
</comment>
<dbReference type="GO" id="GO:0006310">
    <property type="term" value="P:DNA recombination"/>
    <property type="evidence" value="ECO:0007669"/>
    <property type="project" value="UniProtKB-KW"/>
</dbReference>
<reference evidence="7 8" key="1">
    <citation type="submission" date="2016-10" db="EMBL/GenBank/DDBJ databases">
        <authorList>
            <person name="Varghese N."/>
            <person name="Submissions S."/>
        </authorList>
    </citation>
    <scope>NUCLEOTIDE SEQUENCE [LARGE SCALE GENOMIC DNA]</scope>
    <source>
        <strain evidence="7 8">Sb17</strain>
    </source>
</reference>
<dbReference type="Gene3D" id="1.10.443.10">
    <property type="entry name" value="Intergrase catalytic core"/>
    <property type="match status" value="1"/>
</dbReference>
<dbReference type="GO" id="GO:0003677">
    <property type="term" value="F:DNA binding"/>
    <property type="evidence" value="ECO:0007669"/>
    <property type="project" value="UniProtKB-KW"/>
</dbReference>
<evidence type="ECO:0000313" key="8">
    <source>
        <dbReference type="Proteomes" id="UP000182107"/>
    </source>
</evidence>
<dbReference type="InterPro" id="IPR011010">
    <property type="entry name" value="DNA_brk_join_enz"/>
</dbReference>
<dbReference type="AlphaFoldDB" id="A0A1H1AVN6"/>
<dbReference type="Pfam" id="PF00589">
    <property type="entry name" value="Phage_integrase"/>
    <property type="match status" value="1"/>
</dbReference>
<evidence type="ECO:0000313" key="6">
    <source>
        <dbReference type="EMBL" id="SDQ43739.1"/>
    </source>
</evidence>
<evidence type="ECO:0000313" key="7">
    <source>
        <dbReference type="EMBL" id="SDX00120.1"/>
    </source>
</evidence>
<dbReference type="InterPro" id="IPR013762">
    <property type="entry name" value="Integrase-like_cat_sf"/>
</dbReference>
<dbReference type="PROSITE" id="PS51898">
    <property type="entry name" value="TYR_RECOMBINASE"/>
    <property type="match status" value="1"/>
</dbReference>
<dbReference type="GO" id="GO:0015074">
    <property type="term" value="P:DNA integration"/>
    <property type="evidence" value="ECO:0007669"/>
    <property type="project" value="UniProtKB-KW"/>
</dbReference>
<evidence type="ECO:0000259" key="5">
    <source>
        <dbReference type="PROSITE" id="PS51898"/>
    </source>
</evidence>
<sequence>MAIKKTKNGTYQLRLYIPEDVQAKLGLKKLYEKRFKTKREAKEAELKISVDIEKARHNKLYQKTIKKEDILFSDFYKEVWLEPYIAGQTTSTNRPPTPATVFQTKSMFRLHILPILGNYSLSYLNENKQLVLSLLTPKANSYANFKAIRGYINSVFDWAEELEYIPSNRLHKTISRIKAVKKQILKENKRDEDLTLDEEELRLWLQAFDEDLKNGLIEFKDYVLFYTTFFLSDRKSESYALQWKHVNFETNQILIENALDRFGNVKATKGGKKTIFNAPLELMILLKKWKKLQKEELKQFGLRQTNNQFIFTYNDRKNNINTVLHIDYLNYRMNSIRRRHPELAPASPHKLRHTGATLAKKAGVPIEEISEALTHSDQSTTKTYINTKNTVKQPVGEIVFRNLKKQ</sequence>
<evidence type="ECO:0000256" key="1">
    <source>
        <dbReference type="ARBA" id="ARBA00008857"/>
    </source>
</evidence>
<dbReference type="PANTHER" id="PTHR30629:SF2">
    <property type="entry name" value="PROPHAGE INTEGRASE INTS-RELATED"/>
    <property type="match status" value="1"/>
</dbReference>
<dbReference type="EMBL" id="FNKE01000002">
    <property type="protein sequence ID" value="SDQ43739.1"/>
    <property type="molecule type" value="Genomic_DNA"/>
</dbReference>
<keyword evidence="3" id="KW-0238">DNA-binding</keyword>
<dbReference type="SUPFAM" id="SSF56349">
    <property type="entry name" value="DNA breaking-rejoining enzymes"/>
    <property type="match status" value="1"/>
</dbReference>